<dbReference type="InterPro" id="IPR019826">
    <property type="entry name" value="Carboxylesterase_B_AS"/>
</dbReference>
<evidence type="ECO:0000313" key="8">
    <source>
        <dbReference type="EMBL" id="JAV30575.1"/>
    </source>
</evidence>
<dbReference type="InterPro" id="IPR002018">
    <property type="entry name" value="CarbesteraseB"/>
</dbReference>
<dbReference type="GO" id="GO:0052689">
    <property type="term" value="F:carboxylic ester hydrolase activity"/>
    <property type="evidence" value="ECO:0007669"/>
    <property type="project" value="UniProtKB-KW"/>
</dbReference>
<keyword evidence="5" id="KW-0325">Glycoprotein</keyword>
<dbReference type="PROSITE" id="PS00122">
    <property type="entry name" value="CARBOXYLESTERASE_B_1"/>
    <property type="match status" value="1"/>
</dbReference>
<keyword evidence="6" id="KW-0732">Signal</keyword>
<dbReference type="EMBL" id="GFDL01004470">
    <property type="protein sequence ID" value="JAV30575.1"/>
    <property type="molecule type" value="Transcribed_RNA"/>
</dbReference>
<keyword evidence="2" id="KW-0719">Serine esterase</keyword>
<sequence length="588" mass="66092">MCELKKTIVLFILLCNVFANEMQRLEKEGDNQDGNDSLQNPKVCIDDGCLRGKIMEGYQSGSFNAFIGIPYAKPPTEGLRFSNPVRNEPWKKGTVYNATEEKPMCVQKNDLIPNAKVDGAEDCLYLNVYQPMVHGTSSKPLPVMVYIHGGGFFAGGASPSIIGPEYFMDTRRVILVTFQYRLGVFGFLSTGDEVAPGNFGLKDQVMALQWVKQNIASFGGNPDLVTIFGQSAGGASVHMHMISPMSEGLFARAIMMSGNAIAPWNIPTEDPLSLARRQAKAVNIAHAENLSSKQLVDALRNVNASELAESIDKLKFWSIDPLTVYRPVVEPFSPINGAFLVEDPRISWMKGSYQKIPWMTGYLPNDGAVRAIAITSNEKLLNELNANISFILPMLLEKPPSEELLKVIKHRYFKESTDDKWITTANSQRLVDLYTEAAFLYPIQSAVKQHVTSTDTKLAPVSIYKFSFKGPYSYSFLYTFTHQDFGVVHCDELIYLFRSPALFPDFPPKSKEARMSHHFVKFFIDFAINGVATPLKPYRECSNDNEVYQSMDCDVLEFKNSDEPGKPFEVRVSNARNEDLFSFWRKFY</sequence>
<proteinExistence type="inferred from homology"/>
<evidence type="ECO:0000256" key="3">
    <source>
        <dbReference type="ARBA" id="ARBA00022801"/>
    </source>
</evidence>
<dbReference type="PANTHER" id="PTHR11559">
    <property type="entry name" value="CARBOXYLESTERASE"/>
    <property type="match status" value="1"/>
</dbReference>
<feature type="chain" id="PRO_5011826810" description="Carboxylic ester hydrolase" evidence="6">
    <location>
        <begin position="20"/>
        <end position="588"/>
    </location>
</feature>
<evidence type="ECO:0000256" key="1">
    <source>
        <dbReference type="ARBA" id="ARBA00005964"/>
    </source>
</evidence>
<feature type="domain" description="Carboxylesterase type B" evidence="7">
    <location>
        <begin position="40"/>
        <end position="552"/>
    </location>
</feature>
<accession>A0A1Q3FSN1</accession>
<dbReference type="Pfam" id="PF00135">
    <property type="entry name" value="COesterase"/>
    <property type="match status" value="1"/>
</dbReference>
<evidence type="ECO:0000256" key="2">
    <source>
        <dbReference type="ARBA" id="ARBA00022487"/>
    </source>
</evidence>
<comment type="similarity">
    <text evidence="1 6">Belongs to the type-B carboxylesterase/lipase family.</text>
</comment>
<name>A0A1Q3FSN1_CULTA</name>
<dbReference type="SUPFAM" id="SSF53474">
    <property type="entry name" value="alpha/beta-Hydrolases"/>
    <property type="match status" value="1"/>
</dbReference>
<dbReference type="InterPro" id="IPR029058">
    <property type="entry name" value="AB_hydrolase_fold"/>
</dbReference>
<dbReference type="AlphaFoldDB" id="A0A1Q3FSN1"/>
<dbReference type="InterPro" id="IPR050309">
    <property type="entry name" value="Type-B_Carboxylest/Lipase"/>
</dbReference>
<keyword evidence="4" id="KW-1015">Disulfide bond</keyword>
<evidence type="ECO:0000256" key="4">
    <source>
        <dbReference type="ARBA" id="ARBA00023157"/>
    </source>
</evidence>
<dbReference type="PROSITE" id="PS00941">
    <property type="entry name" value="CARBOXYLESTERASE_B_2"/>
    <property type="match status" value="1"/>
</dbReference>
<organism evidence="8">
    <name type="scientific">Culex tarsalis</name>
    <name type="common">Encephalitis mosquito</name>
    <dbReference type="NCBI Taxonomy" id="7177"/>
    <lineage>
        <taxon>Eukaryota</taxon>
        <taxon>Metazoa</taxon>
        <taxon>Ecdysozoa</taxon>
        <taxon>Arthropoda</taxon>
        <taxon>Hexapoda</taxon>
        <taxon>Insecta</taxon>
        <taxon>Pterygota</taxon>
        <taxon>Neoptera</taxon>
        <taxon>Endopterygota</taxon>
        <taxon>Diptera</taxon>
        <taxon>Nematocera</taxon>
        <taxon>Culicoidea</taxon>
        <taxon>Culicidae</taxon>
        <taxon>Culicinae</taxon>
        <taxon>Culicini</taxon>
        <taxon>Culex</taxon>
        <taxon>Culex</taxon>
    </lineage>
</organism>
<evidence type="ECO:0000256" key="5">
    <source>
        <dbReference type="ARBA" id="ARBA00023180"/>
    </source>
</evidence>
<evidence type="ECO:0000256" key="6">
    <source>
        <dbReference type="RuleBase" id="RU361235"/>
    </source>
</evidence>
<dbReference type="FunFam" id="3.40.50.1820:FF:000155">
    <property type="entry name" value="Carboxylic ester hydrolase"/>
    <property type="match status" value="1"/>
</dbReference>
<dbReference type="InterPro" id="IPR019819">
    <property type="entry name" value="Carboxylesterase_B_CS"/>
</dbReference>
<keyword evidence="3 6" id="KW-0378">Hydrolase</keyword>
<protein>
    <recommendedName>
        <fullName evidence="6">Carboxylic ester hydrolase</fullName>
        <ecNumber evidence="6">3.1.1.-</ecNumber>
    </recommendedName>
</protein>
<dbReference type="Gene3D" id="3.40.50.1820">
    <property type="entry name" value="alpha/beta hydrolase"/>
    <property type="match status" value="1"/>
</dbReference>
<feature type="signal peptide" evidence="6">
    <location>
        <begin position="1"/>
        <end position="19"/>
    </location>
</feature>
<dbReference type="EC" id="3.1.1.-" evidence="6"/>
<evidence type="ECO:0000259" key="7">
    <source>
        <dbReference type="Pfam" id="PF00135"/>
    </source>
</evidence>
<reference evidence="8" key="1">
    <citation type="submission" date="2017-01" db="EMBL/GenBank/DDBJ databases">
        <title>A deep insight into the sialotranscriptome of adult male and female Cluex tarsalis mosquitoes.</title>
        <authorList>
            <person name="Ribeiro J.M."/>
            <person name="Moreira F."/>
            <person name="Bernard K.A."/>
            <person name="Calvo E."/>
        </authorList>
    </citation>
    <scope>NUCLEOTIDE SEQUENCE</scope>
    <source>
        <strain evidence="8">Kern County</strain>
        <tissue evidence="8">Salivary glands</tissue>
    </source>
</reference>